<dbReference type="RefSeq" id="WP_154075730.1">
    <property type="nucleotide sequence ID" value="NZ_CP045929.1"/>
</dbReference>
<evidence type="ECO:0000313" key="1">
    <source>
        <dbReference type="EMBL" id="QGK69129.1"/>
    </source>
</evidence>
<dbReference type="AlphaFoldDB" id="A0A5Q3QC02"/>
<gene>
    <name evidence="1" type="ORF">GIY23_05890</name>
</gene>
<evidence type="ECO:0000313" key="2">
    <source>
        <dbReference type="Proteomes" id="UP000371041"/>
    </source>
</evidence>
<keyword evidence="2" id="KW-1185">Reference proteome</keyword>
<organism evidence="1 2">
    <name type="scientific">Allosaccharopolyspora coralli</name>
    <dbReference type="NCBI Taxonomy" id="2665642"/>
    <lineage>
        <taxon>Bacteria</taxon>
        <taxon>Bacillati</taxon>
        <taxon>Actinomycetota</taxon>
        <taxon>Actinomycetes</taxon>
        <taxon>Pseudonocardiales</taxon>
        <taxon>Pseudonocardiaceae</taxon>
        <taxon>Allosaccharopolyspora</taxon>
    </lineage>
</organism>
<dbReference type="Proteomes" id="UP000371041">
    <property type="component" value="Chromosome"/>
</dbReference>
<protein>
    <submittedName>
        <fullName evidence="1">Uncharacterized protein</fullName>
    </submittedName>
</protein>
<proteinExistence type="predicted"/>
<name>A0A5Q3QC02_9PSEU</name>
<dbReference type="KEGG" id="sace:GIY23_05890"/>
<accession>A0A5Q3QC02</accession>
<reference evidence="2" key="1">
    <citation type="submission" date="2019-11" db="EMBL/GenBank/DDBJ databases">
        <title>The complete genome sequence of Saccharopolyspora sp. E2A.</title>
        <authorList>
            <person name="Zhang G."/>
        </authorList>
    </citation>
    <scope>NUCLEOTIDE SEQUENCE [LARGE SCALE GENOMIC DNA]</scope>
    <source>
        <strain evidence="2">E2A</strain>
    </source>
</reference>
<sequence>MLIRRGTRQVTGESARIDLSNHLAALADRMRLDDPYRTPTRGERRAAVQGLDALLADSSGLHDAASCLAPHGFRLADCVDTATDRRVVLVDGATHGDRRWGTVVLDPQTPPSSLIAVPHPSADLDTEVVGAELFRRTPGAVLLMAGSHRRTADEAGDVAHRTDSLFHAFALRLMERGLPQVQVHGFASLSGVDVVLSPGPGEAGPALFDTADVLDAEGFRLLRSWVDACPLTGRTNVQGVAAAERDLPFLHVELARPLRSSPATRERAVSAIASTTCWTGDTGSRSPHATR</sequence>
<dbReference type="EMBL" id="CP045929">
    <property type="protein sequence ID" value="QGK69129.1"/>
    <property type="molecule type" value="Genomic_DNA"/>
</dbReference>